<evidence type="ECO:0000313" key="13">
    <source>
        <dbReference type="EMBL" id="OWA51199.1"/>
    </source>
</evidence>
<reference evidence="14" key="1">
    <citation type="submission" date="2017-01" db="EMBL/GenBank/DDBJ databases">
        <title>Comparative genomics of anhydrobiosis in the tardigrade Hypsibius dujardini.</title>
        <authorList>
            <person name="Yoshida Y."/>
            <person name="Koutsovoulos G."/>
            <person name="Laetsch D."/>
            <person name="Stevens L."/>
            <person name="Kumar S."/>
            <person name="Horikawa D."/>
            <person name="Ishino K."/>
            <person name="Komine S."/>
            <person name="Tomita M."/>
            <person name="Blaxter M."/>
            <person name="Arakawa K."/>
        </authorList>
    </citation>
    <scope>NUCLEOTIDE SEQUENCE [LARGE SCALE GENOMIC DNA]</scope>
    <source>
        <strain evidence="14">Z151</strain>
    </source>
</reference>
<dbReference type="Pfam" id="PF21895">
    <property type="entry name" value="MTHFR_C"/>
    <property type="match status" value="1"/>
</dbReference>
<dbReference type="EC" id="1.5.1.53" evidence="8"/>
<dbReference type="PANTHER" id="PTHR45754">
    <property type="entry name" value="METHYLENETETRAHYDROFOLATE REDUCTASE"/>
    <property type="match status" value="1"/>
</dbReference>
<feature type="domain" description="MTHFR SAM-binding regulatory" evidence="12">
    <location>
        <begin position="365"/>
        <end position="660"/>
    </location>
</feature>
<dbReference type="PANTHER" id="PTHR45754:SF3">
    <property type="entry name" value="METHYLENETETRAHYDROFOLATE REDUCTASE (NADPH)"/>
    <property type="match status" value="1"/>
</dbReference>
<dbReference type="FunFam" id="3.20.20.220:FF:000002">
    <property type="entry name" value="Methylenetetrahydrofolate reductase"/>
    <property type="match status" value="1"/>
</dbReference>
<name>A0A9X6RKK7_HYPEX</name>
<keyword evidence="7" id="KW-0560">Oxidoreductase</keyword>
<dbReference type="NCBIfam" id="TIGR00677">
    <property type="entry name" value="fadh2_euk"/>
    <property type="match status" value="1"/>
</dbReference>
<gene>
    <name evidence="13" type="ORF">BV898_15693</name>
</gene>
<evidence type="ECO:0000259" key="12">
    <source>
        <dbReference type="Pfam" id="PF21895"/>
    </source>
</evidence>
<evidence type="ECO:0000256" key="1">
    <source>
        <dbReference type="ARBA" id="ARBA00001974"/>
    </source>
</evidence>
<evidence type="ECO:0000256" key="2">
    <source>
        <dbReference type="ARBA" id="ARBA00004777"/>
    </source>
</evidence>
<dbReference type="OrthoDB" id="16284at2759"/>
<comment type="catalytic activity">
    <reaction evidence="9">
        <text>(6S)-5-methyl-5,6,7,8-tetrahydrofolate + NADP(+) = (6R)-5,10-methylene-5,6,7,8-tetrahydrofolate + NADPH + H(+)</text>
        <dbReference type="Rhea" id="RHEA:19817"/>
        <dbReference type="ChEBI" id="CHEBI:15378"/>
        <dbReference type="ChEBI" id="CHEBI:15636"/>
        <dbReference type="ChEBI" id="CHEBI:18608"/>
        <dbReference type="ChEBI" id="CHEBI:57783"/>
        <dbReference type="ChEBI" id="CHEBI:58349"/>
        <dbReference type="EC" id="1.5.1.53"/>
    </reaction>
    <physiologicalReaction direction="right-to-left" evidence="9">
        <dbReference type="Rhea" id="RHEA:19819"/>
    </physiologicalReaction>
</comment>
<keyword evidence="4" id="KW-0285">Flavoprotein</keyword>
<evidence type="ECO:0000313" key="14">
    <source>
        <dbReference type="Proteomes" id="UP000192578"/>
    </source>
</evidence>
<evidence type="ECO:0000256" key="5">
    <source>
        <dbReference type="ARBA" id="ARBA00022827"/>
    </source>
</evidence>
<comment type="caution">
    <text evidence="13">The sequence shown here is derived from an EMBL/GenBank/DDBJ whole genome shotgun (WGS) entry which is preliminary data.</text>
</comment>
<dbReference type="Pfam" id="PF02219">
    <property type="entry name" value="MTHFR"/>
    <property type="match status" value="1"/>
</dbReference>
<dbReference type="Proteomes" id="UP000192578">
    <property type="component" value="Unassembled WGS sequence"/>
</dbReference>
<dbReference type="GO" id="GO:0106313">
    <property type="term" value="F:methylenetetrahydrofolate reductase (NADPH) activity"/>
    <property type="evidence" value="ECO:0007669"/>
    <property type="project" value="UniProtKB-EC"/>
</dbReference>
<dbReference type="GO" id="GO:0005829">
    <property type="term" value="C:cytosol"/>
    <property type="evidence" value="ECO:0007669"/>
    <property type="project" value="TreeGrafter"/>
</dbReference>
<keyword evidence="14" id="KW-1185">Reference proteome</keyword>
<evidence type="ECO:0000256" key="11">
    <source>
        <dbReference type="SAM" id="MobiDB-lite"/>
    </source>
</evidence>
<evidence type="ECO:0000256" key="7">
    <source>
        <dbReference type="ARBA" id="ARBA00023002"/>
    </source>
</evidence>
<protein>
    <recommendedName>
        <fullName evidence="8">methylenetetrahydrofolate reductase (NADPH)</fullName>
        <ecNumber evidence="8">1.5.1.53</ecNumber>
    </recommendedName>
</protein>
<comment type="pathway">
    <text evidence="2 10">One-carbon metabolism; tetrahydrofolate interconversion.</text>
</comment>
<dbReference type="GO" id="GO:0009086">
    <property type="term" value="P:methionine biosynthetic process"/>
    <property type="evidence" value="ECO:0007669"/>
    <property type="project" value="TreeGrafter"/>
</dbReference>
<evidence type="ECO:0000256" key="3">
    <source>
        <dbReference type="ARBA" id="ARBA00006743"/>
    </source>
</evidence>
<dbReference type="InterPro" id="IPR029041">
    <property type="entry name" value="FAD-linked_oxidoreductase-like"/>
</dbReference>
<dbReference type="GO" id="GO:0071949">
    <property type="term" value="F:FAD binding"/>
    <property type="evidence" value="ECO:0007669"/>
    <property type="project" value="TreeGrafter"/>
</dbReference>
<dbReference type="Gene3D" id="3.20.20.220">
    <property type="match status" value="1"/>
</dbReference>
<dbReference type="SUPFAM" id="SSF51730">
    <property type="entry name" value="FAD-linked oxidoreductase"/>
    <property type="match status" value="1"/>
</dbReference>
<dbReference type="AlphaFoldDB" id="A0A9X6RKK7"/>
<proteinExistence type="inferred from homology"/>
<dbReference type="CDD" id="cd00537">
    <property type="entry name" value="MTHFR"/>
    <property type="match status" value="1"/>
</dbReference>
<organism evidence="13 14">
    <name type="scientific">Hypsibius exemplaris</name>
    <name type="common">Freshwater tardigrade</name>
    <dbReference type="NCBI Taxonomy" id="2072580"/>
    <lineage>
        <taxon>Eukaryota</taxon>
        <taxon>Metazoa</taxon>
        <taxon>Ecdysozoa</taxon>
        <taxon>Tardigrada</taxon>
        <taxon>Eutardigrada</taxon>
        <taxon>Parachela</taxon>
        <taxon>Hypsibioidea</taxon>
        <taxon>Hypsibiidae</taxon>
        <taxon>Hypsibius</taxon>
    </lineage>
</organism>
<evidence type="ECO:0000256" key="9">
    <source>
        <dbReference type="ARBA" id="ARBA00047751"/>
    </source>
</evidence>
<dbReference type="GO" id="GO:0035999">
    <property type="term" value="P:tetrahydrofolate interconversion"/>
    <property type="evidence" value="ECO:0007669"/>
    <property type="project" value="TreeGrafter"/>
</dbReference>
<sequence>MPESDMPNGVKIHEKGTTNGEMSPCPCEPESPPVSSGENNPILRSSTSTPAFNRQNSTVVYVPLIDRIKHYMANGDKFFSFEFFPPKTPAAAANLLARIERMAAVGPLFVDITWHAAGDPTADKETSSMMIANAALNYVGVETMLHMTCSRLKKDEIVAAICKAKRLGIRNILALRGDIPVGEDVWSPSRDGLANGCELTRLIREQFGNHFNICVAGYPQGHPDAKNYEDDLKYLKTKVDAGADFIITQLFFKAEHFIKFVKDCRAIGITVPIIPGILPIQSYDSLRAITKLSKLDVPQEILDVVQSVKDNDQAVRNLGIELAADLCRELLESGHAPSLHFYTMNLESSTIGVLKRIGMWTQEPKRSLPWKTNANYKRHTEDVRPIFWQNRPNSYIQRTMEWDEFPNGRWGNSASPAFGQLKDYHLFYLKSRIAKEELLKMWGDELHSVQDVFDVFFNYISGTPNKGGHKVTSLPWSEGELASETSVIVDQLATLNQHGVLTVNSQPRVNQAPSKDKVHGWGDAGGYVYQKAYLEFFISKERVPRLLEVLKKYPRVTFHIINAAGEEYCTDAASIQPNAVTWGVFPGREIIQPTVVDPVSFRCWKDEAFALWHEQWCYIYPVGSHSREILEEIRSTFFLVNLVDNEFPLESCLWDLLGEVIAC</sequence>
<comment type="cofactor">
    <cofactor evidence="1">
        <name>FAD</name>
        <dbReference type="ChEBI" id="CHEBI:57692"/>
    </cofactor>
</comment>
<evidence type="ECO:0000256" key="10">
    <source>
        <dbReference type="RuleBase" id="RU004254"/>
    </source>
</evidence>
<evidence type="ECO:0000256" key="6">
    <source>
        <dbReference type="ARBA" id="ARBA00022857"/>
    </source>
</evidence>
<evidence type="ECO:0000256" key="4">
    <source>
        <dbReference type="ARBA" id="ARBA00022630"/>
    </source>
</evidence>
<comment type="similarity">
    <text evidence="3">Belongs to the methylenetetrahydrofolate reductase family.</text>
</comment>
<accession>A0A9X6RKK7</accession>
<evidence type="ECO:0000256" key="8">
    <source>
        <dbReference type="ARBA" id="ARBA00034530"/>
    </source>
</evidence>
<keyword evidence="6" id="KW-0521">NADP</keyword>
<dbReference type="InterPro" id="IPR003171">
    <property type="entry name" value="Mehydrof_redctse-like"/>
</dbReference>
<feature type="region of interest" description="Disordered" evidence="11">
    <location>
        <begin position="1"/>
        <end position="50"/>
    </location>
</feature>
<dbReference type="InterPro" id="IPR004621">
    <property type="entry name" value="Fadh2_euk"/>
</dbReference>
<dbReference type="EMBL" id="MTYJ01000217">
    <property type="protein sequence ID" value="OWA51199.1"/>
    <property type="molecule type" value="Genomic_DNA"/>
</dbReference>
<keyword evidence="5" id="KW-0274">FAD</keyword>
<dbReference type="InterPro" id="IPR053806">
    <property type="entry name" value="MTHFR_C"/>
</dbReference>